<keyword evidence="1" id="KW-1133">Transmembrane helix</keyword>
<keyword evidence="3" id="KW-1185">Reference proteome</keyword>
<dbReference type="RefSeq" id="WP_168621902.1">
    <property type="nucleotide sequence ID" value="NZ_JAAZQQ010000001.1"/>
</dbReference>
<sequence>MADSPGRLRSALSLALAGAVTLFAALVLHEMLVFGPAGHDLIGNGSTPCPAPPCLTTGTVVTGLIAKAIGAAFAFAAIGAIWAAGRARTGLGAGFWALQYLWSLVGMASGYRDGFPGDWDWWEPFAVLLWHPVLTPALMALGLGGFLGLDRLVRRG</sequence>
<protein>
    <recommendedName>
        <fullName evidence="4">DUF1440 domain-containing protein</fullName>
    </recommendedName>
</protein>
<dbReference type="EMBL" id="JAAZQQ010000001">
    <property type="protein sequence ID" value="NKX43539.1"/>
    <property type="molecule type" value="Genomic_DNA"/>
</dbReference>
<keyword evidence="1" id="KW-0472">Membrane</keyword>
<evidence type="ECO:0000313" key="3">
    <source>
        <dbReference type="Proteomes" id="UP000526408"/>
    </source>
</evidence>
<feature type="transmembrane region" description="Helical" evidence="1">
    <location>
        <begin position="64"/>
        <end position="84"/>
    </location>
</feature>
<organism evidence="2 3">
    <name type="scientific">Roseicyclus persicicus</name>
    <dbReference type="NCBI Taxonomy" id="2650661"/>
    <lineage>
        <taxon>Bacteria</taxon>
        <taxon>Pseudomonadati</taxon>
        <taxon>Pseudomonadota</taxon>
        <taxon>Alphaproteobacteria</taxon>
        <taxon>Rhodobacterales</taxon>
        <taxon>Roseobacteraceae</taxon>
        <taxon>Roseicyclus</taxon>
    </lineage>
</organism>
<feature type="transmembrane region" description="Helical" evidence="1">
    <location>
        <begin position="12"/>
        <end position="34"/>
    </location>
</feature>
<dbReference type="AlphaFoldDB" id="A0A7X6GWA1"/>
<comment type="caution">
    <text evidence="2">The sequence shown here is derived from an EMBL/GenBank/DDBJ whole genome shotgun (WGS) entry which is preliminary data.</text>
</comment>
<name>A0A7X6GWA1_9RHOB</name>
<feature type="transmembrane region" description="Helical" evidence="1">
    <location>
        <begin position="91"/>
        <end position="109"/>
    </location>
</feature>
<evidence type="ECO:0000256" key="1">
    <source>
        <dbReference type="SAM" id="Phobius"/>
    </source>
</evidence>
<reference evidence="2 3" key="1">
    <citation type="submission" date="2020-04" db="EMBL/GenBank/DDBJ databases">
        <authorList>
            <person name="Yoon J."/>
        </authorList>
    </citation>
    <scope>NUCLEOTIDE SEQUENCE [LARGE SCALE GENOMIC DNA]</scope>
    <source>
        <strain evidence="2 3">KMU-115</strain>
    </source>
</reference>
<accession>A0A7X6GWA1</accession>
<dbReference type="Proteomes" id="UP000526408">
    <property type="component" value="Unassembled WGS sequence"/>
</dbReference>
<evidence type="ECO:0000313" key="2">
    <source>
        <dbReference type="EMBL" id="NKX43539.1"/>
    </source>
</evidence>
<feature type="transmembrane region" description="Helical" evidence="1">
    <location>
        <begin position="129"/>
        <end position="149"/>
    </location>
</feature>
<gene>
    <name evidence="2" type="ORF">HCU73_02965</name>
</gene>
<proteinExistence type="predicted"/>
<evidence type="ECO:0008006" key="4">
    <source>
        <dbReference type="Google" id="ProtNLM"/>
    </source>
</evidence>
<keyword evidence="1" id="KW-0812">Transmembrane</keyword>